<sequence>MAGDNDLQVASKDSIYIADSVFVHAFPVFIVRGLHVGDDQVADVARPLTHVQQERKVK</sequence>
<protein>
    <submittedName>
        <fullName evidence="1">Uncharacterized protein</fullName>
    </submittedName>
</protein>
<organism evidence="1">
    <name type="scientific">Lepeophtheirus salmonis</name>
    <name type="common">Salmon louse</name>
    <name type="synonym">Caligus salmonis</name>
    <dbReference type="NCBI Taxonomy" id="72036"/>
    <lineage>
        <taxon>Eukaryota</taxon>
        <taxon>Metazoa</taxon>
        <taxon>Ecdysozoa</taxon>
        <taxon>Arthropoda</taxon>
        <taxon>Crustacea</taxon>
        <taxon>Multicrustacea</taxon>
        <taxon>Hexanauplia</taxon>
        <taxon>Copepoda</taxon>
        <taxon>Siphonostomatoida</taxon>
        <taxon>Caligidae</taxon>
        <taxon>Lepeophtheirus</taxon>
    </lineage>
</organism>
<proteinExistence type="predicted"/>
<accession>A0A0K2T286</accession>
<name>A0A0K2T286_LEPSM</name>
<dbReference type="EMBL" id="HACA01002823">
    <property type="protein sequence ID" value="CDW20184.1"/>
    <property type="molecule type" value="Transcribed_RNA"/>
</dbReference>
<reference evidence="1" key="1">
    <citation type="submission" date="2014-05" db="EMBL/GenBank/DDBJ databases">
        <authorList>
            <person name="Chronopoulou M."/>
        </authorList>
    </citation>
    <scope>NUCLEOTIDE SEQUENCE</scope>
    <source>
        <tissue evidence="1">Whole organism</tissue>
    </source>
</reference>
<evidence type="ECO:0000313" key="1">
    <source>
        <dbReference type="EMBL" id="CDW20184.1"/>
    </source>
</evidence>
<dbReference type="AlphaFoldDB" id="A0A0K2T286"/>